<dbReference type="GO" id="GO:0045202">
    <property type="term" value="C:synapse"/>
    <property type="evidence" value="ECO:0007669"/>
    <property type="project" value="UniProtKB-SubCell"/>
</dbReference>
<reference evidence="11" key="3">
    <citation type="submission" date="2025-09" db="UniProtKB">
        <authorList>
            <consortium name="Ensembl"/>
        </authorList>
    </citation>
    <scope>IDENTIFICATION</scope>
</reference>
<sequence>RCAAPDRDVYQEVTKKLFGEQKVSTHPVPEYMEGGEIPRYCLNKAGLNSVKKILLCLGKYFPDMNFCPILPALVSLILHFSEDEAECFYSISRLISYKDPNKRYIDQTFLTYRASCMTFGDLANKYCRGIRKLIASSDQNLFEFYSDWIMWIFADLPFTYAIRVLDVYLLEGYKVLYRVALALLSLYKVSVSSRVADVEDFRRDMKSFVQNVARHCTAEKLLEKAFMIQMATRRELNLLFNANMDSLMQKGVHIQQKRWVQAVQMVDFSTFSSSVVTRTEMRVVWAWIPERFALFSPIRLFSTTEHNRSLDSFYSHVEGHEPTVLILKTVDEEVCGAFLSTDVIERRKHDSEGLTYFGTGESFVFTLRPSMERYQQTMVNIMTRRLSTLTCPAGTPQDPSYLTIPFTAPSEEPLCAKDAVLTWCFSCVFPVLSGGDGGHALCLHADLEGGSTEPCDTFKSIPLCRGQFKIQSLEVWGSVFLSDSQQLYIF</sequence>
<dbReference type="InterPro" id="IPR006571">
    <property type="entry name" value="TLDc_dom"/>
</dbReference>
<evidence type="ECO:0000259" key="10">
    <source>
        <dbReference type="PROSITE" id="PS51886"/>
    </source>
</evidence>
<gene>
    <name evidence="11" type="primary">LOC115368862</name>
</gene>
<evidence type="ECO:0000256" key="2">
    <source>
        <dbReference type="ARBA" id="ARBA00004184"/>
    </source>
</evidence>
<evidence type="ECO:0000256" key="3">
    <source>
        <dbReference type="ARBA" id="ARBA00011546"/>
    </source>
</evidence>
<dbReference type="Ensembl" id="ENSMMDT00005056216.1">
    <property type="protein sequence ID" value="ENSMMDP00005055163.1"/>
    <property type="gene ID" value="ENSMMDG00005024707.1"/>
</dbReference>
<comment type="function">
    <text evidence="9">May act as a GTPase-activating protein for Rab family protein(s). Involved in neuronal projections development, probably through a negative modulation of ARF6 function. Involved in the regulation of synaptic vesicle trafficking.</text>
</comment>
<reference evidence="11" key="1">
    <citation type="submission" date="2019-06" db="EMBL/GenBank/DDBJ databases">
        <authorList>
            <consortium name="Wellcome Sanger Institute Data Sharing"/>
        </authorList>
    </citation>
    <scope>NUCLEOTIDE SEQUENCE [LARGE SCALE GENOMIC DNA]</scope>
</reference>
<protein>
    <recommendedName>
        <fullName evidence="4">TBC1 domain family member 24</fullName>
    </recommendedName>
</protein>
<feature type="domain" description="TLDc" evidence="10">
    <location>
        <begin position="274"/>
        <end position="479"/>
    </location>
</feature>
<evidence type="ECO:0000256" key="8">
    <source>
        <dbReference type="ARBA" id="ARBA00034103"/>
    </source>
</evidence>
<dbReference type="SUPFAM" id="SSF47923">
    <property type="entry name" value="Ypt/Rab-GAP domain of gyp1p"/>
    <property type="match status" value="2"/>
</dbReference>
<reference evidence="11" key="2">
    <citation type="submission" date="2025-08" db="UniProtKB">
        <authorList>
            <consortium name="Ensembl"/>
        </authorList>
    </citation>
    <scope>IDENTIFICATION</scope>
</reference>
<dbReference type="GeneTree" id="ENSGT00410000025739"/>
<dbReference type="InterPro" id="IPR000195">
    <property type="entry name" value="Rab-GAP-TBC_dom"/>
</dbReference>
<organism evidence="11 12">
    <name type="scientific">Myripristis murdjan</name>
    <name type="common">pinecone soldierfish</name>
    <dbReference type="NCBI Taxonomy" id="586833"/>
    <lineage>
        <taxon>Eukaryota</taxon>
        <taxon>Metazoa</taxon>
        <taxon>Chordata</taxon>
        <taxon>Craniata</taxon>
        <taxon>Vertebrata</taxon>
        <taxon>Euteleostomi</taxon>
        <taxon>Actinopterygii</taxon>
        <taxon>Neopterygii</taxon>
        <taxon>Teleostei</taxon>
        <taxon>Neoteleostei</taxon>
        <taxon>Acanthomorphata</taxon>
        <taxon>Holocentriformes</taxon>
        <taxon>Holocentridae</taxon>
        <taxon>Myripristis</taxon>
    </lineage>
</organism>
<evidence type="ECO:0000256" key="9">
    <source>
        <dbReference type="ARBA" id="ARBA00046245"/>
    </source>
</evidence>
<name>A0A668AT67_9TELE</name>
<evidence type="ECO:0000313" key="12">
    <source>
        <dbReference type="Proteomes" id="UP000472263"/>
    </source>
</evidence>
<dbReference type="PANTHER" id="PTHR23354">
    <property type="entry name" value="NUCLEOLAR PROTEIN 7/ESTROGEN RECEPTOR COACTIVATOR-RELATED"/>
    <property type="match status" value="1"/>
</dbReference>
<dbReference type="AlphaFoldDB" id="A0A668AT67"/>
<evidence type="ECO:0000256" key="7">
    <source>
        <dbReference type="ARBA" id="ARBA00023329"/>
    </source>
</evidence>
<keyword evidence="12" id="KW-1185">Reference proteome</keyword>
<comment type="subcellular location">
    <subcellularLocation>
        <location evidence="1">Cytoplasmic vesicle membrane</location>
    </subcellularLocation>
    <subcellularLocation>
        <location evidence="2">Endomembrane system</location>
        <topology evidence="2">Peripheral membrane protein</topology>
    </subcellularLocation>
    <subcellularLocation>
        <location evidence="8">Synapse</location>
    </subcellularLocation>
</comment>
<dbReference type="GO" id="GO:0030659">
    <property type="term" value="C:cytoplasmic vesicle membrane"/>
    <property type="evidence" value="ECO:0007669"/>
    <property type="project" value="UniProtKB-SubCell"/>
</dbReference>
<dbReference type="PROSITE" id="PS51886">
    <property type="entry name" value="TLDC"/>
    <property type="match status" value="1"/>
</dbReference>
<dbReference type="InterPro" id="IPR035969">
    <property type="entry name" value="Rab-GAP_TBC_sf"/>
</dbReference>
<accession>A0A668AT67</accession>
<dbReference type="Proteomes" id="UP000472263">
    <property type="component" value="Chromosome 1"/>
</dbReference>
<dbReference type="Pfam" id="PF07534">
    <property type="entry name" value="TLD"/>
    <property type="match status" value="1"/>
</dbReference>
<dbReference type="PANTHER" id="PTHR23354:SF124">
    <property type="entry name" value="TBC1 DOMAIN FAMILY MEMBER 24"/>
    <property type="match status" value="1"/>
</dbReference>
<proteinExistence type="predicted"/>
<evidence type="ECO:0000313" key="11">
    <source>
        <dbReference type="Ensembl" id="ENSMMDP00005055163.1"/>
    </source>
</evidence>
<dbReference type="SMART" id="SM00584">
    <property type="entry name" value="TLDc"/>
    <property type="match status" value="1"/>
</dbReference>
<dbReference type="GO" id="GO:0012505">
    <property type="term" value="C:endomembrane system"/>
    <property type="evidence" value="ECO:0007669"/>
    <property type="project" value="UniProtKB-SubCell"/>
</dbReference>
<evidence type="ECO:0000256" key="6">
    <source>
        <dbReference type="ARBA" id="ARBA00023136"/>
    </source>
</evidence>
<evidence type="ECO:0000256" key="4">
    <source>
        <dbReference type="ARBA" id="ARBA00014206"/>
    </source>
</evidence>
<keyword evidence="5" id="KW-0770">Synapse</keyword>
<evidence type="ECO:0000256" key="5">
    <source>
        <dbReference type="ARBA" id="ARBA00023018"/>
    </source>
</evidence>
<evidence type="ECO:0000256" key="1">
    <source>
        <dbReference type="ARBA" id="ARBA00004156"/>
    </source>
</evidence>
<dbReference type="Gene3D" id="1.10.472.80">
    <property type="entry name" value="Ypt/Rab-GAP domain of gyp1p, domain 3"/>
    <property type="match status" value="1"/>
</dbReference>
<keyword evidence="6" id="KW-0472">Membrane</keyword>
<comment type="subunit">
    <text evidence="3">Interacts with ARF6.</text>
</comment>
<dbReference type="Pfam" id="PF00566">
    <property type="entry name" value="RabGAP-TBC"/>
    <property type="match status" value="1"/>
</dbReference>
<keyword evidence="7" id="KW-0968">Cytoplasmic vesicle</keyword>